<evidence type="ECO:0000256" key="1">
    <source>
        <dbReference type="SAM" id="Phobius"/>
    </source>
</evidence>
<keyword evidence="3" id="KW-1185">Reference proteome</keyword>
<reference evidence="2 3" key="1">
    <citation type="submission" date="2012-08" db="EMBL/GenBank/DDBJ databases">
        <title>Oryza genome evolution.</title>
        <authorList>
            <person name="Wing R.A."/>
        </authorList>
    </citation>
    <scope>NUCLEOTIDE SEQUENCE</scope>
</reference>
<evidence type="ECO:0000313" key="3">
    <source>
        <dbReference type="Proteomes" id="UP000032180"/>
    </source>
</evidence>
<keyword evidence="1" id="KW-1133">Transmembrane helix</keyword>
<organism evidence="2 3">
    <name type="scientific">Leersia perrieri</name>
    <dbReference type="NCBI Taxonomy" id="77586"/>
    <lineage>
        <taxon>Eukaryota</taxon>
        <taxon>Viridiplantae</taxon>
        <taxon>Streptophyta</taxon>
        <taxon>Embryophyta</taxon>
        <taxon>Tracheophyta</taxon>
        <taxon>Spermatophyta</taxon>
        <taxon>Magnoliopsida</taxon>
        <taxon>Liliopsida</taxon>
        <taxon>Poales</taxon>
        <taxon>Poaceae</taxon>
        <taxon>BOP clade</taxon>
        <taxon>Oryzoideae</taxon>
        <taxon>Oryzeae</taxon>
        <taxon>Oryzinae</taxon>
        <taxon>Leersia</taxon>
    </lineage>
</organism>
<dbReference type="STRING" id="77586.A0A0D9XUY3"/>
<protein>
    <submittedName>
        <fullName evidence="2">Uncharacterized protein</fullName>
    </submittedName>
</protein>
<name>A0A0D9XUY3_9ORYZ</name>
<accession>A0A0D9XUY3</accession>
<dbReference type="Proteomes" id="UP000032180">
    <property type="component" value="Chromosome 11"/>
</dbReference>
<dbReference type="AlphaFoldDB" id="A0A0D9XUY3"/>
<reference evidence="3" key="2">
    <citation type="submission" date="2013-12" db="EMBL/GenBank/DDBJ databases">
        <authorList>
            <person name="Yu Y."/>
            <person name="Lee S."/>
            <person name="de Baynast K."/>
            <person name="Wissotski M."/>
            <person name="Liu L."/>
            <person name="Talag J."/>
            <person name="Goicoechea J."/>
            <person name="Angelova A."/>
            <person name="Jetty R."/>
            <person name="Kudrna D."/>
            <person name="Golser W."/>
            <person name="Rivera L."/>
            <person name="Zhang J."/>
            <person name="Wing R."/>
        </authorList>
    </citation>
    <scope>NUCLEOTIDE SEQUENCE</scope>
</reference>
<keyword evidence="1" id="KW-0472">Membrane</keyword>
<evidence type="ECO:0000313" key="2">
    <source>
        <dbReference type="EnsemblPlants" id="LPERR11G18280.1"/>
    </source>
</evidence>
<sequence length="210" mass="23161">MGDVSYGWKRFRSLFSPCSIRFRFIKCGNFAISDGDLSGVSWQALSALLENVANLAVAGILTLNIYSATYFLNWSNPESICVNANDTTFSKMAKGNIKVVLVCLPFVIFPLTLCVSGQASALKKRIGGVGFVAGLVILEMMYILCLGGLMSVCMSNAPYKVVLAITIGTIFFVLWLWSCFCYHPRCLRTCFFCCCQRIVDEEDVDLEAGE</sequence>
<dbReference type="Gramene" id="LPERR11G18280.1">
    <property type="protein sequence ID" value="LPERR11G18280.1"/>
    <property type="gene ID" value="LPERR11G18280"/>
</dbReference>
<dbReference type="HOGENOM" id="CLU_1557496_0_0_1"/>
<feature type="transmembrane region" description="Helical" evidence="1">
    <location>
        <begin position="99"/>
        <end position="120"/>
    </location>
</feature>
<feature type="transmembrane region" description="Helical" evidence="1">
    <location>
        <begin position="161"/>
        <end position="178"/>
    </location>
</feature>
<keyword evidence="1" id="KW-0812">Transmembrane</keyword>
<feature type="transmembrane region" description="Helical" evidence="1">
    <location>
        <begin position="126"/>
        <end position="149"/>
    </location>
</feature>
<reference evidence="2" key="3">
    <citation type="submission" date="2015-04" db="UniProtKB">
        <authorList>
            <consortium name="EnsemblPlants"/>
        </authorList>
    </citation>
    <scope>IDENTIFICATION</scope>
</reference>
<dbReference type="EnsemblPlants" id="LPERR11G18280.1">
    <property type="protein sequence ID" value="LPERR11G18280.1"/>
    <property type="gene ID" value="LPERR11G18280"/>
</dbReference>
<proteinExistence type="predicted"/>